<evidence type="ECO:0000313" key="3">
    <source>
        <dbReference type="EMBL" id="GIL37878.1"/>
    </source>
</evidence>
<dbReference type="InterPro" id="IPR011340">
    <property type="entry name" value="Cys_dSase-rel"/>
</dbReference>
<protein>
    <submittedName>
        <fullName evidence="3">Cysteine desulfurase-like protein</fullName>
    </submittedName>
</protein>
<dbReference type="InterPro" id="IPR015421">
    <property type="entry name" value="PyrdxlP-dep_Trfase_major"/>
</dbReference>
<dbReference type="InterPro" id="IPR015422">
    <property type="entry name" value="PyrdxlP-dep_Trfase_small"/>
</dbReference>
<dbReference type="EMBL" id="BOPV01000001">
    <property type="protein sequence ID" value="GIL37878.1"/>
    <property type="molecule type" value="Genomic_DNA"/>
</dbReference>
<evidence type="ECO:0000259" key="2">
    <source>
        <dbReference type="Pfam" id="PF00266"/>
    </source>
</evidence>
<dbReference type="RefSeq" id="WP_420240780.1">
    <property type="nucleotide sequence ID" value="NZ_BOPV01000001.1"/>
</dbReference>
<keyword evidence="1" id="KW-0663">Pyridoxal phosphate</keyword>
<reference evidence="3" key="1">
    <citation type="submission" date="2021-02" db="EMBL/GenBank/DDBJ databases">
        <title>Genome sequence of Rhodospirillales sp. strain TMPK1 isolated from soil.</title>
        <authorList>
            <person name="Nakai R."/>
            <person name="Kusada H."/>
            <person name="Tamaki H."/>
        </authorList>
    </citation>
    <scope>NUCLEOTIDE SEQUENCE</scope>
    <source>
        <strain evidence="3">TMPK1</strain>
    </source>
</reference>
<dbReference type="InterPro" id="IPR000192">
    <property type="entry name" value="Aminotrans_V_dom"/>
</dbReference>
<evidence type="ECO:0000256" key="1">
    <source>
        <dbReference type="ARBA" id="ARBA00022898"/>
    </source>
</evidence>
<dbReference type="InterPro" id="IPR015424">
    <property type="entry name" value="PyrdxlP-dep_Trfase"/>
</dbReference>
<feature type="domain" description="Aminotransferase class V" evidence="2">
    <location>
        <begin position="25"/>
        <end position="399"/>
    </location>
</feature>
<organism evidence="3 4">
    <name type="scientific">Roseiterribacter gracilis</name>
    <dbReference type="NCBI Taxonomy" id="2812848"/>
    <lineage>
        <taxon>Bacteria</taxon>
        <taxon>Pseudomonadati</taxon>
        <taxon>Pseudomonadota</taxon>
        <taxon>Alphaproteobacteria</taxon>
        <taxon>Rhodospirillales</taxon>
        <taxon>Roseiterribacteraceae</taxon>
        <taxon>Roseiterribacter</taxon>
    </lineage>
</organism>
<name>A0A8S8X5M6_9PROT</name>
<dbReference type="PANTHER" id="PTHR43586">
    <property type="entry name" value="CYSTEINE DESULFURASE"/>
    <property type="match status" value="1"/>
</dbReference>
<dbReference type="AlphaFoldDB" id="A0A8S8X5M6"/>
<dbReference type="Gene3D" id="3.40.640.10">
    <property type="entry name" value="Type I PLP-dependent aspartate aminotransferase-like (Major domain)"/>
    <property type="match status" value="1"/>
</dbReference>
<dbReference type="SUPFAM" id="SSF53383">
    <property type="entry name" value="PLP-dependent transferases"/>
    <property type="match status" value="1"/>
</dbReference>
<sequence>MNASASALSLAQIRAAFPALTQDIVFFDNAGGSQVLRSVADRVADYMLTTSVQHGASYATSQLAKQRLEQARGELASLVNASDPTEILIGGSATALLQNLSRAIGTWFAPGDELIVSEAEHEANIGPWRRLAEARGLVLKRWPVSRDTGLLDVATLQRLLTDRTRLVAFTHASNLVGAIHPVAEICKLVRDAGALSVVDGVAYASHRAVDVQQLGCDFYVVSLYKIFGPHQGLLWGKRAHLVRADSLNHRFVAADDLPYKLQPGHQNYELSWGAGAIVAYLQALGGGTGRAGIEAGYARIAEREAALTERLLAFLRGQQRVRIVGPADADAAKRVATIAFTVDGKAPRDIVAATDAAGIGLRHGDFYSRDLSEALGLAPHGVIRASIAHYNTEEEVDRLIAVLQQVI</sequence>
<gene>
    <name evidence="3" type="ORF">TMPK1_01150</name>
</gene>
<comment type="caution">
    <text evidence="3">The sequence shown here is derived from an EMBL/GenBank/DDBJ whole genome shotgun (WGS) entry which is preliminary data.</text>
</comment>
<accession>A0A8S8X5M6</accession>
<dbReference type="Gene3D" id="3.90.1150.10">
    <property type="entry name" value="Aspartate Aminotransferase, domain 1"/>
    <property type="match status" value="1"/>
</dbReference>
<dbReference type="PANTHER" id="PTHR43586:SF21">
    <property type="entry name" value="PYRIDOXAL PHOSPHATE (PLP)-DEPENDENT ASPARTATE AMINOTRANSFERASE SUPERFAMILY"/>
    <property type="match status" value="1"/>
</dbReference>
<dbReference type="Pfam" id="PF00266">
    <property type="entry name" value="Aminotran_5"/>
    <property type="match status" value="1"/>
</dbReference>
<dbReference type="Proteomes" id="UP000681075">
    <property type="component" value="Unassembled WGS sequence"/>
</dbReference>
<evidence type="ECO:0000313" key="4">
    <source>
        <dbReference type="Proteomes" id="UP000681075"/>
    </source>
</evidence>
<keyword evidence="4" id="KW-1185">Reference proteome</keyword>
<proteinExistence type="predicted"/>
<dbReference type="NCBIfam" id="TIGR01976">
    <property type="entry name" value="am_tr_V_VC1184"/>
    <property type="match status" value="1"/>
</dbReference>